<name>A0A922S8N8_SPOEX</name>
<proteinExistence type="predicted"/>
<evidence type="ECO:0000313" key="2">
    <source>
        <dbReference type="EMBL" id="KAH9627948.1"/>
    </source>
</evidence>
<sequence length="116" mass="13405">MFHKWFMPPLVIVFATSVSANDVKNSLPVKKPYSYINKCCPEGAVALELAVGRYRCIKANHTLVFKKKIYDKHLKYVGNFSDIFYIKPHKFADTQFSRNAQRVPPLPDDKFYVTDS</sequence>
<organism evidence="2 3">
    <name type="scientific">Spodoptera exigua</name>
    <name type="common">Beet armyworm</name>
    <name type="synonym">Noctua fulgens</name>
    <dbReference type="NCBI Taxonomy" id="7107"/>
    <lineage>
        <taxon>Eukaryota</taxon>
        <taxon>Metazoa</taxon>
        <taxon>Ecdysozoa</taxon>
        <taxon>Arthropoda</taxon>
        <taxon>Hexapoda</taxon>
        <taxon>Insecta</taxon>
        <taxon>Pterygota</taxon>
        <taxon>Neoptera</taxon>
        <taxon>Endopterygota</taxon>
        <taxon>Lepidoptera</taxon>
        <taxon>Glossata</taxon>
        <taxon>Ditrysia</taxon>
        <taxon>Noctuoidea</taxon>
        <taxon>Noctuidae</taxon>
        <taxon>Amphipyrinae</taxon>
        <taxon>Spodoptera</taxon>
    </lineage>
</organism>
<gene>
    <name evidence="2" type="ORF">HF086_015392</name>
</gene>
<dbReference type="EMBL" id="JACEFF010000934">
    <property type="protein sequence ID" value="KAH9627948.1"/>
    <property type="molecule type" value="Genomic_DNA"/>
</dbReference>
<dbReference type="Proteomes" id="UP000814243">
    <property type="component" value="Unassembled WGS sequence"/>
</dbReference>
<protein>
    <submittedName>
        <fullName evidence="2">Uncharacterized protein</fullName>
    </submittedName>
</protein>
<keyword evidence="1" id="KW-0732">Signal</keyword>
<comment type="caution">
    <text evidence="2">The sequence shown here is derived from an EMBL/GenBank/DDBJ whole genome shotgun (WGS) entry which is preliminary data.</text>
</comment>
<feature type="chain" id="PRO_5036675032" evidence="1">
    <location>
        <begin position="21"/>
        <end position="116"/>
    </location>
</feature>
<reference evidence="2" key="1">
    <citation type="journal article" date="2021" name="G3 (Bethesda)">
        <title>Genome and transcriptome analysis of the beet armyworm Spodoptera exigua reveals targets for pest control. .</title>
        <authorList>
            <person name="Simon S."/>
            <person name="Breeschoten T."/>
            <person name="Jansen H.J."/>
            <person name="Dirks R.P."/>
            <person name="Schranz M.E."/>
            <person name="Ros V.I.D."/>
        </authorList>
    </citation>
    <scope>NUCLEOTIDE SEQUENCE</scope>
    <source>
        <strain evidence="2">TB_SE_WUR_2020</strain>
    </source>
</reference>
<accession>A0A922S8N8</accession>
<feature type="signal peptide" evidence="1">
    <location>
        <begin position="1"/>
        <end position="20"/>
    </location>
</feature>
<evidence type="ECO:0000313" key="3">
    <source>
        <dbReference type="Proteomes" id="UP000814243"/>
    </source>
</evidence>
<dbReference type="AlphaFoldDB" id="A0A922S8N8"/>
<evidence type="ECO:0000256" key="1">
    <source>
        <dbReference type="SAM" id="SignalP"/>
    </source>
</evidence>